<dbReference type="OMA" id="QLANKFE"/>
<keyword evidence="16" id="KW-1185">Reference proteome</keyword>
<feature type="domain" description="Thioredoxin" evidence="14">
    <location>
        <begin position="347"/>
        <end position="475"/>
    </location>
</feature>
<dbReference type="Pfam" id="PF13848">
    <property type="entry name" value="Thioredoxin_6"/>
    <property type="match status" value="1"/>
</dbReference>
<feature type="domain" description="Thioredoxin" evidence="14">
    <location>
        <begin position="6"/>
        <end position="134"/>
    </location>
</feature>
<dbReference type="PRINTS" id="PR00421">
    <property type="entry name" value="THIOREDOXIN"/>
</dbReference>
<dbReference type="GO" id="GO:0034976">
    <property type="term" value="P:response to endoplasmic reticulum stress"/>
    <property type="evidence" value="ECO:0007669"/>
    <property type="project" value="TreeGrafter"/>
</dbReference>
<dbReference type="FunFam" id="3.40.30.10:FF:000077">
    <property type="entry name" value="Protein disulfide-isomerase"/>
    <property type="match status" value="1"/>
</dbReference>
<evidence type="ECO:0000256" key="9">
    <source>
        <dbReference type="ARBA" id="ARBA00023235"/>
    </source>
</evidence>
<keyword evidence="5 13" id="KW-0732">Signal</keyword>
<comment type="similarity">
    <text evidence="3 12">Belongs to the protein disulfide isomerase family.</text>
</comment>
<proteinExistence type="inferred from homology"/>
<feature type="non-terminal residue" evidence="15">
    <location>
        <position position="493"/>
    </location>
</feature>
<keyword evidence="10 11" id="KW-0676">Redox-active center</keyword>
<dbReference type="PROSITE" id="PS00194">
    <property type="entry name" value="THIOREDOXIN_1"/>
    <property type="match status" value="2"/>
</dbReference>
<dbReference type="SUPFAM" id="SSF52833">
    <property type="entry name" value="Thioredoxin-like"/>
    <property type="match status" value="3"/>
</dbReference>
<dbReference type="STRING" id="407821.A0A087TPG5"/>
<dbReference type="CDD" id="cd02995">
    <property type="entry name" value="PDI_a_PDI_a'_C"/>
    <property type="match status" value="1"/>
</dbReference>
<dbReference type="Proteomes" id="UP000054359">
    <property type="component" value="Unassembled WGS sequence"/>
</dbReference>
<organism evidence="15 16">
    <name type="scientific">Stegodyphus mimosarum</name>
    <name type="common">African social velvet spider</name>
    <dbReference type="NCBI Taxonomy" id="407821"/>
    <lineage>
        <taxon>Eukaryota</taxon>
        <taxon>Metazoa</taxon>
        <taxon>Ecdysozoa</taxon>
        <taxon>Arthropoda</taxon>
        <taxon>Chelicerata</taxon>
        <taxon>Arachnida</taxon>
        <taxon>Araneae</taxon>
        <taxon>Araneomorphae</taxon>
        <taxon>Entelegynae</taxon>
        <taxon>Eresoidea</taxon>
        <taxon>Eresidae</taxon>
        <taxon>Stegodyphus</taxon>
    </lineage>
</organism>
<dbReference type="InterPro" id="IPR013766">
    <property type="entry name" value="Thioredoxin_domain"/>
</dbReference>
<name>A0A087TPG5_STEMI</name>
<evidence type="ECO:0000256" key="1">
    <source>
        <dbReference type="ARBA" id="ARBA00001182"/>
    </source>
</evidence>
<dbReference type="PANTHER" id="PTHR18929">
    <property type="entry name" value="PROTEIN DISULFIDE ISOMERASE"/>
    <property type="match status" value="1"/>
</dbReference>
<evidence type="ECO:0000313" key="15">
    <source>
        <dbReference type="EMBL" id="KFM67004.1"/>
    </source>
</evidence>
<keyword evidence="6" id="KW-0677">Repeat</keyword>
<dbReference type="GO" id="GO:0006457">
    <property type="term" value="P:protein folding"/>
    <property type="evidence" value="ECO:0007669"/>
    <property type="project" value="TreeGrafter"/>
</dbReference>
<dbReference type="OrthoDB" id="427280at2759"/>
<evidence type="ECO:0000256" key="4">
    <source>
        <dbReference type="ARBA" id="ARBA00012723"/>
    </source>
</evidence>
<dbReference type="AlphaFoldDB" id="A0A087TPG5"/>
<evidence type="ECO:0000256" key="7">
    <source>
        <dbReference type="ARBA" id="ARBA00022824"/>
    </source>
</evidence>
<dbReference type="NCBIfam" id="TIGR01126">
    <property type="entry name" value="pdi_dom"/>
    <property type="match status" value="2"/>
</dbReference>
<keyword evidence="9 13" id="KW-0413">Isomerase</keyword>
<dbReference type="InterPro" id="IPR017937">
    <property type="entry name" value="Thioredoxin_CS"/>
</dbReference>
<feature type="chain" id="PRO_5005106484" description="Protein disulfide-isomerase" evidence="13">
    <location>
        <begin position="24"/>
        <end position="493"/>
    </location>
</feature>
<evidence type="ECO:0000256" key="12">
    <source>
        <dbReference type="RuleBase" id="RU004208"/>
    </source>
</evidence>
<accession>A0A087TPG5</accession>
<dbReference type="FunFam" id="3.40.30.10:FF:000303">
    <property type="entry name" value="Protein disulfide-isomerase"/>
    <property type="match status" value="1"/>
</dbReference>
<evidence type="ECO:0000256" key="10">
    <source>
        <dbReference type="ARBA" id="ARBA00023284"/>
    </source>
</evidence>
<protein>
    <recommendedName>
        <fullName evidence="4 13">Protein disulfide-isomerase</fullName>
        <ecNumber evidence="4 13">5.3.4.1</ecNumber>
    </recommendedName>
</protein>
<comment type="catalytic activity">
    <reaction evidence="1 13">
        <text>Catalyzes the rearrangement of -S-S- bonds in proteins.</text>
        <dbReference type="EC" id="5.3.4.1"/>
    </reaction>
</comment>
<dbReference type="GO" id="GO:0005788">
    <property type="term" value="C:endoplasmic reticulum lumen"/>
    <property type="evidence" value="ECO:0007669"/>
    <property type="project" value="UniProtKB-SubCell"/>
</dbReference>
<dbReference type="FunFam" id="3.40.30.10:FF:000045">
    <property type="entry name" value="Disulfide-isomerase A3"/>
    <property type="match status" value="1"/>
</dbReference>
<comment type="subcellular location">
    <subcellularLocation>
        <location evidence="2">Endoplasmic reticulum lumen</location>
    </subcellularLocation>
</comment>
<keyword evidence="7" id="KW-0256">Endoplasmic reticulum</keyword>
<sequence length="493" mass="56018">MVVRMGPLLQLFSVFSLCSLVLSSDVLDFSGADFEDRILEHDAILVEFFAPWCGHCKRLAPEYEKAATTLKKSDPPIPLAKVDCTSDNGKDTCSKFGVSGYPTLKIFRNGEFSSEYNGPRDADGIVKYMKAQVGPSSKELSSLEEVEKFLKDDVVVIGYFADSSSKLKEEFLKAADKLRESVIFGHTSDADVLKKYGYSDDIVLLRPKKYWNKFEPNEVKYAGSADKDEIKDFIKENYHGLVGHRTHDNHDDFKAPLIVAYYDVDYVKNVKGTNYWRNRIMMVAQKFKDQVHFAVSNKDKFSAEVEDYGLSPKGDKPIIAARNEANQKFNMKEEFSIENFEEFVKKFLDGSLEPHLKSEPLPEKNDGPVKIAVAQNFQELVNDNDKDVLIEFYAPWCGHCKKLAPTYEELGKEMEGENVEIVKMDATANDVPPPFEVHGFPTLYWVPKTHKSSPKKYEGGRDLKDFVSYISKHATEELKGYDRTGKKKSKEEL</sequence>
<feature type="disulfide bond" description="Redox-active" evidence="11">
    <location>
        <begin position="397"/>
        <end position="400"/>
    </location>
</feature>
<dbReference type="FunFam" id="3.40.30.10:FF:000017">
    <property type="entry name" value="Protein disulfide-isomerase A4"/>
    <property type="match status" value="1"/>
</dbReference>
<dbReference type="InterPro" id="IPR005792">
    <property type="entry name" value="Prot_disulphide_isomerase"/>
</dbReference>
<reference evidence="15 16" key="1">
    <citation type="submission" date="2013-11" db="EMBL/GenBank/DDBJ databases">
        <title>Genome sequencing of Stegodyphus mimosarum.</title>
        <authorList>
            <person name="Bechsgaard J."/>
        </authorList>
    </citation>
    <scope>NUCLEOTIDE SEQUENCE [LARGE SCALE GENOMIC DNA]</scope>
</reference>
<dbReference type="EC" id="5.3.4.1" evidence="4 13"/>
<dbReference type="EMBL" id="KK116170">
    <property type="protein sequence ID" value="KFM67004.1"/>
    <property type="molecule type" value="Genomic_DNA"/>
</dbReference>
<feature type="disulfide bond" description="Redox-active" evidence="11">
    <location>
        <begin position="53"/>
        <end position="56"/>
    </location>
</feature>
<dbReference type="NCBIfam" id="TIGR01130">
    <property type="entry name" value="ER_PDI_fam"/>
    <property type="match status" value="1"/>
</dbReference>
<dbReference type="GO" id="GO:0003756">
    <property type="term" value="F:protein disulfide isomerase activity"/>
    <property type="evidence" value="ECO:0007669"/>
    <property type="project" value="UniProtKB-EC"/>
</dbReference>
<evidence type="ECO:0000256" key="3">
    <source>
        <dbReference type="ARBA" id="ARBA00006347"/>
    </source>
</evidence>
<dbReference type="CDD" id="cd02961">
    <property type="entry name" value="PDI_a_family"/>
    <property type="match status" value="1"/>
</dbReference>
<gene>
    <name evidence="15" type="ORF">X975_05521</name>
</gene>
<dbReference type="Gene3D" id="3.40.30.10">
    <property type="entry name" value="Glutaredoxin"/>
    <property type="match status" value="4"/>
</dbReference>
<feature type="signal peptide" evidence="13">
    <location>
        <begin position="1"/>
        <end position="23"/>
    </location>
</feature>
<evidence type="ECO:0000256" key="13">
    <source>
        <dbReference type="RuleBase" id="RU361130"/>
    </source>
</evidence>
<evidence type="ECO:0000256" key="5">
    <source>
        <dbReference type="ARBA" id="ARBA00022729"/>
    </source>
</evidence>
<evidence type="ECO:0000256" key="6">
    <source>
        <dbReference type="ARBA" id="ARBA00022737"/>
    </source>
</evidence>
<dbReference type="PROSITE" id="PS51352">
    <property type="entry name" value="THIOREDOXIN_2"/>
    <property type="match status" value="2"/>
</dbReference>
<evidence type="ECO:0000313" key="16">
    <source>
        <dbReference type="Proteomes" id="UP000054359"/>
    </source>
</evidence>
<dbReference type="Pfam" id="PF00085">
    <property type="entry name" value="Thioredoxin"/>
    <property type="match status" value="2"/>
</dbReference>
<evidence type="ECO:0000256" key="8">
    <source>
        <dbReference type="ARBA" id="ARBA00023157"/>
    </source>
</evidence>
<keyword evidence="8 11" id="KW-1015">Disulfide bond</keyword>
<dbReference type="InterPro" id="IPR036249">
    <property type="entry name" value="Thioredoxin-like_sf"/>
</dbReference>
<evidence type="ECO:0000256" key="11">
    <source>
        <dbReference type="PIRSR" id="PIRSR605792-51"/>
    </source>
</evidence>
<dbReference type="InterPro" id="IPR005788">
    <property type="entry name" value="PDI_thioredoxin-like_dom"/>
</dbReference>
<dbReference type="PANTHER" id="PTHR18929:SF132">
    <property type="entry name" value="PROTEIN DISULFIDE-ISOMERASE A3"/>
    <property type="match status" value="1"/>
</dbReference>
<dbReference type="CDD" id="cd03073">
    <property type="entry name" value="PDI_b'_ERp72_ERp57"/>
    <property type="match status" value="1"/>
</dbReference>
<evidence type="ECO:0000259" key="14">
    <source>
        <dbReference type="PROSITE" id="PS51352"/>
    </source>
</evidence>
<evidence type="ECO:0000256" key="2">
    <source>
        <dbReference type="ARBA" id="ARBA00004319"/>
    </source>
</evidence>